<dbReference type="Proteomes" id="UP000654670">
    <property type="component" value="Unassembled WGS sequence"/>
</dbReference>
<evidence type="ECO:0000256" key="1">
    <source>
        <dbReference type="SAM" id="MobiDB-lite"/>
    </source>
</evidence>
<feature type="region of interest" description="Disordered" evidence="1">
    <location>
        <begin position="117"/>
        <end position="179"/>
    </location>
</feature>
<feature type="signal peptide" evidence="2">
    <location>
        <begin position="1"/>
        <end position="24"/>
    </location>
</feature>
<dbReference type="EMBL" id="BMOK01000004">
    <property type="protein sequence ID" value="GGL48875.1"/>
    <property type="molecule type" value="Genomic_DNA"/>
</dbReference>
<evidence type="ECO:0000313" key="3">
    <source>
        <dbReference type="EMBL" id="GGL48875.1"/>
    </source>
</evidence>
<evidence type="ECO:0008006" key="5">
    <source>
        <dbReference type="Google" id="ProtNLM"/>
    </source>
</evidence>
<dbReference type="PROSITE" id="PS51257">
    <property type="entry name" value="PROKAR_LIPOPROTEIN"/>
    <property type="match status" value="1"/>
</dbReference>
<proteinExistence type="predicted"/>
<reference evidence="3" key="2">
    <citation type="submission" date="2020-09" db="EMBL/GenBank/DDBJ databases">
        <authorList>
            <person name="Sun Q."/>
            <person name="Ohkuma M."/>
        </authorList>
    </citation>
    <scope>NUCLEOTIDE SEQUENCE</scope>
    <source>
        <strain evidence="3">JCM 15325</strain>
    </source>
</reference>
<sequence length="258" mass="27176">MKKIITAVLLMTLLLSACGSQGSAAYNQAMKEGFDAVTAGNYDQAVTAFEKALADKKADRRATALLEETRVLKSAEESLNKGNWNKAIYSADTVINQTNVDQTVLTKAQTIKNEALKEKQGQAAQNRASQPAADGSSGSDSGSSVQGDGQTAGNSGQPGSSGSSTVSGSSQSGSTVQQATQKEAEMAVVKAAGYSLDQVYTDTTDNGAYYSIELRENHKNDSAADPNTAPAIGFFRYYKATGKIAQLDLISNQYKDIK</sequence>
<evidence type="ECO:0000313" key="4">
    <source>
        <dbReference type="Proteomes" id="UP000654670"/>
    </source>
</evidence>
<keyword evidence="4" id="KW-1185">Reference proteome</keyword>
<protein>
    <recommendedName>
        <fullName evidence="5">Lipoprotein</fullName>
    </recommendedName>
</protein>
<feature type="compositionally biased region" description="Low complexity" evidence="1">
    <location>
        <begin position="128"/>
        <end position="178"/>
    </location>
</feature>
<dbReference type="AlphaFoldDB" id="A0A917S1M5"/>
<evidence type="ECO:0000256" key="2">
    <source>
        <dbReference type="SAM" id="SignalP"/>
    </source>
</evidence>
<keyword evidence="2" id="KW-0732">Signal</keyword>
<gene>
    <name evidence="3" type="ORF">GCM10007968_11280</name>
</gene>
<feature type="chain" id="PRO_5038123554" description="Lipoprotein" evidence="2">
    <location>
        <begin position="25"/>
        <end position="258"/>
    </location>
</feature>
<reference evidence="3" key="1">
    <citation type="journal article" date="2014" name="Int. J. Syst. Evol. Microbiol.">
        <title>Complete genome sequence of Corynebacterium casei LMG S-19264T (=DSM 44701T), isolated from a smear-ripened cheese.</title>
        <authorList>
            <consortium name="US DOE Joint Genome Institute (JGI-PGF)"/>
            <person name="Walter F."/>
            <person name="Albersmeier A."/>
            <person name="Kalinowski J."/>
            <person name="Ruckert C."/>
        </authorList>
    </citation>
    <scope>NUCLEOTIDE SEQUENCE</scope>
    <source>
        <strain evidence="3">JCM 15325</strain>
    </source>
</reference>
<organism evidence="3 4">
    <name type="scientific">Sporolactobacillus putidus</name>
    <dbReference type="NCBI Taxonomy" id="492735"/>
    <lineage>
        <taxon>Bacteria</taxon>
        <taxon>Bacillati</taxon>
        <taxon>Bacillota</taxon>
        <taxon>Bacilli</taxon>
        <taxon>Bacillales</taxon>
        <taxon>Sporolactobacillaceae</taxon>
        <taxon>Sporolactobacillus</taxon>
    </lineage>
</organism>
<comment type="caution">
    <text evidence="3">The sequence shown here is derived from an EMBL/GenBank/DDBJ whole genome shotgun (WGS) entry which is preliminary data.</text>
</comment>
<accession>A0A917S1M5</accession>
<dbReference type="RefSeq" id="WP_188802118.1">
    <property type="nucleotide sequence ID" value="NZ_BMOK01000004.1"/>
</dbReference>
<name>A0A917S1M5_9BACL</name>